<feature type="domain" description="ABM" evidence="1">
    <location>
        <begin position="140"/>
        <end position="231"/>
    </location>
</feature>
<name>A0AAN7T5W2_9EURO</name>
<protein>
    <recommendedName>
        <fullName evidence="1">ABM domain-containing protein</fullName>
    </recommendedName>
</protein>
<evidence type="ECO:0000259" key="1">
    <source>
        <dbReference type="PROSITE" id="PS51725"/>
    </source>
</evidence>
<proteinExistence type="predicted"/>
<evidence type="ECO:0000313" key="3">
    <source>
        <dbReference type="Proteomes" id="UP001309876"/>
    </source>
</evidence>
<keyword evidence="3" id="KW-1185">Reference proteome</keyword>
<dbReference type="InterPro" id="IPR007138">
    <property type="entry name" value="ABM_dom"/>
</dbReference>
<gene>
    <name evidence="2" type="ORF">LTR05_000113</name>
</gene>
<sequence length="256" mass="28724">MPSATVDRHQNNQIALLCTLHASSTSAKQKVTDLLSTGREYYTTGKAQCTTWCYFTPSTRPKAPSQLISKDEKETVVAGFEIYSDKQALSTQQNEDWFKNFQKTVKEEKLFNERGEEQVVWYPTAGFVAREDAAPPYGGIVMLAVFTCKEGKRDEVVKVVGSYTEFVRENEPGVLTYCTMVRPKAPNQILLFERYQDSKALGAHGTTKEFKAMFKGIAPHIEVKQTKLQQFEEFDNAFVSNVIGGGRHEVAVAAKL</sequence>
<organism evidence="2 3">
    <name type="scientific">Lithohypha guttulata</name>
    <dbReference type="NCBI Taxonomy" id="1690604"/>
    <lineage>
        <taxon>Eukaryota</taxon>
        <taxon>Fungi</taxon>
        <taxon>Dikarya</taxon>
        <taxon>Ascomycota</taxon>
        <taxon>Pezizomycotina</taxon>
        <taxon>Eurotiomycetes</taxon>
        <taxon>Chaetothyriomycetidae</taxon>
        <taxon>Chaetothyriales</taxon>
        <taxon>Trichomeriaceae</taxon>
        <taxon>Lithohypha</taxon>
    </lineage>
</organism>
<comment type="caution">
    <text evidence="2">The sequence shown here is derived from an EMBL/GenBank/DDBJ whole genome shotgun (WGS) entry which is preliminary data.</text>
</comment>
<dbReference type="AlphaFoldDB" id="A0AAN7T5W2"/>
<dbReference type="Pfam" id="PF03992">
    <property type="entry name" value="ABM"/>
    <property type="match status" value="1"/>
</dbReference>
<dbReference type="Proteomes" id="UP001309876">
    <property type="component" value="Unassembled WGS sequence"/>
</dbReference>
<dbReference type="EMBL" id="JAVRRJ010000001">
    <property type="protein sequence ID" value="KAK5089945.1"/>
    <property type="molecule type" value="Genomic_DNA"/>
</dbReference>
<dbReference type="Gene3D" id="3.30.70.100">
    <property type="match status" value="1"/>
</dbReference>
<accession>A0AAN7T5W2</accession>
<dbReference type="SUPFAM" id="SSF54909">
    <property type="entry name" value="Dimeric alpha+beta barrel"/>
    <property type="match status" value="1"/>
</dbReference>
<dbReference type="PANTHER" id="PTHR40624">
    <property type="entry name" value="BIOSYNTHESIS MONOOXYGENASE, PUTATIVE (AFU_ORTHOLOGUE AFUA_1G12025)-RELATED"/>
    <property type="match status" value="1"/>
</dbReference>
<dbReference type="InterPro" id="IPR011008">
    <property type="entry name" value="Dimeric_a/b-barrel"/>
</dbReference>
<reference evidence="2 3" key="1">
    <citation type="submission" date="2023-08" db="EMBL/GenBank/DDBJ databases">
        <title>Black Yeasts Isolated from many extreme environments.</title>
        <authorList>
            <person name="Coleine C."/>
            <person name="Stajich J.E."/>
            <person name="Selbmann L."/>
        </authorList>
    </citation>
    <scope>NUCLEOTIDE SEQUENCE [LARGE SCALE GENOMIC DNA]</scope>
    <source>
        <strain evidence="2 3">CCFEE 5910</strain>
    </source>
</reference>
<evidence type="ECO:0000313" key="2">
    <source>
        <dbReference type="EMBL" id="KAK5089945.1"/>
    </source>
</evidence>
<dbReference type="PROSITE" id="PS51725">
    <property type="entry name" value="ABM"/>
    <property type="match status" value="1"/>
</dbReference>
<dbReference type="PANTHER" id="PTHR40624:SF1">
    <property type="entry name" value="BIOSYNTHESIS MONOOXYGENASE, PUTATIVE (AFU_ORTHOLOGUE AFUA_1G12025)-RELATED"/>
    <property type="match status" value="1"/>
</dbReference>